<feature type="transmembrane region" description="Helical" evidence="7">
    <location>
        <begin position="868"/>
        <end position="891"/>
    </location>
</feature>
<dbReference type="Proteomes" id="UP001501138">
    <property type="component" value="Unassembled WGS sequence"/>
</dbReference>
<dbReference type="Pfam" id="PF02687">
    <property type="entry name" value="FtsX"/>
    <property type="match status" value="1"/>
</dbReference>
<evidence type="ECO:0000256" key="6">
    <source>
        <dbReference type="SAM" id="MobiDB-lite"/>
    </source>
</evidence>
<protein>
    <recommendedName>
        <fullName evidence="8">ABC3 transporter permease C-terminal domain-containing protein</fullName>
    </recommendedName>
</protein>
<keyword evidence="10" id="KW-1185">Reference proteome</keyword>
<comment type="caution">
    <text evidence="9">The sequence shown here is derived from an EMBL/GenBank/DDBJ whole genome shotgun (WGS) entry which is preliminary data.</text>
</comment>
<keyword evidence="4 7" id="KW-1133">Transmembrane helix</keyword>
<keyword evidence="3 7" id="KW-0812">Transmembrane</keyword>
<evidence type="ECO:0000259" key="8">
    <source>
        <dbReference type="Pfam" id="PF02687"/>
    </source>
</evidence>
<feature type="transmembrane region" description="Helical" evidence="7">
    <location>
        <begin position="186"/>
        <end position="207"/>
    </location>
</feature>
<feature type="transmembrane region" description="Helical" evidence="7">
    <location>
        <begin position="921"/>
        <end position="944"/>
    </location>
</feature>
<feature type="transmembrane region" description="Helical" evidence="7">
    <location>
        <begin position="964"/>
        <end position="988"/>
    </location>
</feature>
<keyword evidence="5 7" id="KW-0472">Membrane</keyword>
<accession>A0ABN2IW90</accession>
<sequence>MRRDEGGGLMGRARLLARRGAAQRGLLALVLLLVAAVGAAVGATVASVQDAQTAIAREGLAGEGREAATLVVQTRLRPSESAAQAQDEAVRGTVRDLFAGAPYELRREVVPDTDSDDPFLRWTLAPDVAATGPEDLPVLAAGAQRLQPLLHDDEAVSERGVTVTGDLPERAAAARVAARAASAVTLVPLILLALVGVVAVAQVARLLAATREAEVRLLVARGASAAQVTAAATWEAAVVCALAAGVGVAGAGAWLAARGAPGGAGEAVGGVLGSAGAVAALAAVTLGVAAGLQARAAAAGRPAELSGRGRQAAAVGTVVLTLVAAGVTLWLLLRYGSPLVPTPDGGRTDPAAAAAPALALAAAAVVVVAALGPLSRGWAALASRSRGAVGVLIARQVARRLVVVAVPVALVVLAGGSVVLAATYAGTSERLRGDAAIVANGTDVRVVRADGAPVGADAVARLAGLDGALAAVPAMVVDADIDHRPVATLGLPAGPGTAGDVVRVPDGGTDPAATLSGLAGTSPFAAAPALPPGTEEVTLRVTGALTVGEVSATGPIGRELAWADLAEAARGDEFLAGALALLEGSEVALRVWLADAEGQVVPVEAGTLGYDLDGDGDPGTTDAGVLGPRASTHDLTIPLPPGLAAEGLDEGPRLVGLDVVAAGSESWVAQLDLRVDSLTADTGTGADPVVLDPADSLWAPASDLGPGDPGAAPEQAELGVSLALASRRPSVHRLLTSGAESDRVPVVVSRPLADLLDLEVGERTELPAGPVTLQGEVVRIVESVPGAGEAAAVLVDLDDLQAWFLNRVVSVPLPDQAWVGADAGTREGAGLRDLAAAVADVTQSGGPVVVTTSTVPPGRSDAAAPVRAAFGVAAAGAAVLAVVGVAAAAVASLRTRRPEVAVLRAVGVPPRTQGAGRAAELLAVGLAALVAGLVAGGALAAAVVPGLALETLTGVRVVPPVINAVAWSVVAVAGGLLVAGLGGVAVAIRARVVAQAHDAGYREEVR</sequence>
<feature type="transmembrane region" description="Helical" evidence="7">
    <location>
        <begin position="228"/>
        <end position="255"/>
    </location>
</feature>
<evidence type="ECO:0000256" key="3">
    <source>
        <dbReference type="ARBA" id="ARBA00022692"/>
    </source>
</evidence>
<name>A0ABN2IW90_9MICO</name>
<feature type="transmembrane region" description="Helical" evidence="7">
    <location>
        <begin position="267"/>
        <end position="292"/>
    </location>
</feature>
<proteinExistence type="predicted"/>
<feature type="transmembrane region" description="Helical" evidence="7">
    <location>
        <begin position="312"/>
        <end position="333"/>
    </location>
</feature>
<keyword evidence="2" id="KW-1003">Cell membrane</keyword>
<gene>
    <name evidence="9" type="ORF">GCM10009809_06010</name>
</gene>
<dbReference type="InterPro" id="IPR003838">
    <property type="entry name" value="ABC3_permease_C"/>
</dbReference>
<dbReference type="EMBL" id="BAAAPM010000003">
    <property type="protein sequence ID" value="GAA1712686.1"/>
    <property type="molecule type" value="Genomic_DNA"/>
</dbReference>
<evidence type="ECO:0000313" key="10">
    <source>
        <dbReference type="Proteomes" id="UP001501138"/>
    </source>
</evidence>
<evidence type="ECO:0000313" key="9">
    <source>
        <dbReference type="EMBL" id="GAA1712686.1"/>
    </source>
</evidence>
<evidence type="ECO:0000256" key="4">
    <source>
        <dbReference type="ARBA" id="ARBA00022989"/>
    </source>
</evidence>
<reference evidence="9 10" key="1">
    <citation type="journal article" date="2019" name="Int. J. Syst. Evol. Microbiol.">
        <title>The Global Catalogue of Microorganisms (GCM) 10K type strain sequencing project: providing services to taxonomists for standard genome sequencing and annotation.</title>
        <authorList>
            <consortium name="The Broad Institute Genomics Platform"/>
            <consortium name="The Broad Institute Genome Sequencing Center for Infectious Disease"/>
            <person name="Wu L."/>
            <person name="Ma J."/>
        </authorList>
    </citation>
    <scope>NUCLEOTIDE SEQUENCE [LARGE SCALE GENOMIC DNA]</scope>
    <source>
        <strain evidence="9 10">JCM 15589</strain>
    </source>
</reference>
<feature type="transmembrane region" description="Helical" evidence="7">
    <location>
        <begin position="353"/>
        <end position="374"/>
    </location>
</feature>
<feature type="region of interest" description="Disordered" evidence="6">
    <location>
        <begin position="611"/>
        <end position="632"/>
    </location>
</feature>
<feature type="transmembrane region" description="Helical" evidence="7">
    <location>
        <begin position="401"/>
        <end position="425"/>
    </location>
</feature>
<comment type="subcellular location">
    <subcellularLocation>
        <location evidence="1">Cell membrane</location>
        <topology evidence="1">Multi-pass membrane protein</topology>
    </subcellularLocation>
</comment>
<organism evidence="9 10">
    <name type="scientific">Isoptericola hypogeus</name>
    <dbReference type="NCBI Taxonomy" id="300179"/>
    <lineage>
        <taxon>Bacteria</taxon>
        <taxon>Bacillati</taxon>
        <taxon>Actinomycetota</taxon>
        <taxon>Actinomycetes</taxon>
        <taxon>Micrococcales</taxon>
        <taxon>Promicromonosporaceae</taxon>
        <taxon>Isoptericola</taxon>
    </lineage>
</organism>
<evidence type="ECO:0000256" key="7">
    <source>
        <dbReference type="SAM" id="Phobius"/>
    </source>
</evidence>
<dbReference type="RefSeq" id="WP_344245545.1">
    <property type="nucleotide sequence ID" value="NZ_BAAAPM010000003.1"/>
</dbReference>
<feature type="domain" description="ABC3 transporter permease C-terminal" evidence="8">
    <location>
        <begin position="872"/>
        <end position="990"/>
    </location>
</feature>
<evidence type="ECO:0000256" key="2">
    <source>
        <dbReference type="ARBA" id="ARBA00022475"/>
    </source>
</evidence>
<evidence type="ECO:0000256" key="5">
    <source>
        <dbReference type="ARBA" id="ARBA00023136"/>
    </source>
</evidence>
<evidence type="ECO:0000256" key="1">
    <source>
        <dbReference type="ARBA" id="ARBA00004651"/>
    </source>
</evidence>